<dbReference type="EMBL" id="CM055099">
    <property type="protein sequence ID" value="KAJ7546244.1"/>
    <property type="molecule type" value="Genomic_DNA"/>
</dbReference>
<gene>
    <name evidence="1" type="ORF">O6H91_08G031700</name>
</gene>
<evidence type="ECO:0000313" key="2">
    <source>
        <dbReference type="Proteomes" id="UP001162992"/>
    </source>
</evidence>
<reference evidence="2" key="1">
    <citation type="journal article" date="2024" name="Proc. Natl. Acad. Sci. U.S.A.">
        <title>Extraordinary preservation of gene collinearity over three hundred million years revealed in homosporous lycophytes.</title>
        <authorList>
            <person name="Li C."/>
            <person name="Wickell D."/>
            <person name="Kuo L.Y."/>
            <person name="Chen X."/>
            <person name="Nie B."/>
            <person name="Liao X."/>
            <person name="Peng D."/>
            <person name="Ji J."/>
            <person name="Jenkins J."/>
            <person name="Williams M."/>
            <person name="Shu S."/>
            <person name="Plott C."/>
            <person name="Barry K."/>
            <person name="Rajasekar S."/>
            <person name="Grimwood J."/>
            <person name="Han X."/>
            <person name="Sun S."/>
            <person name="Hou Z."/>
            <person name="He W."/>
            <person name="Dai G."/>
            <person name="Sun C."/>
            <person name="Schmutz J."/>
            <person name="Leebens-Mack J.H."/>
            <person name="Li F.W."/>
            <person name="Wang L."/>
        </authorList>
    </citation>
    <scope>NUCLEOTIDE SEQUENCE [LARGE SCALE GENOMIC DNA]</scope>
    <source>
        <strain evidence="2">cv. PW_Plant_1</strain>
    </source>
</reference>
<proteinExistence type="predicted"/>
<name>A0ACC2CW32_DIPCM</name>
<protein>
    <submittedName>
        <fullName evidence="1">Uncharacterized protein</fullName>
    </submittedName>
</protein>
<accession>A0ACC2CW32</accession>
<evidence type="ECO:0000313" key="1">
    <source>
        <dbReference type="EMBL" id="KAJ7546244.1"/>
    </source>
</evidence>
<keyword evidence="2" id="KW-1185">Reference proteome</keyword>
<sequence>MGQKGTHVPKFGNWDSNDHVPFTRVFDSARAGKGGRPMNPNDPMENPEAFGSITEDVPVNKKAAANKPPVNLKTSQACHEQEVSTEDRETRRQQEVLVRKQTSESHAQRFQKDANYQNSRAVANSSPSDPPSRRAANAYETPRGSSAPGSGDNSPRATDRPQGRSLNKTGAGSPALERKPSTADRGTTFAPGTPQRSRLRSSSSLVRAEIEKAPALPKFGDWNTNDPLAGQGFTMIFDTARNERKTGGSMQAPPLQAAESAPEPNSSNTHVKPQKPTSKWYCCFRSIEES</sequence>
<comment type="caution">
    <text evidence="1">The sequence shown here is derived from an EMBL/GenBank/DDBJ whole genome shotgun (WGS) entry which is preliminary data.</text>
</comment>
<dbReference type="Proteomes" id="UP001162992">
    <property type="component" value="Chromosome 8"/>
</dbReference>
<organism evidence="1 2">
    <name type="scientific">Diphasiastrum complanatum</name>
    <name type="common">Issler's clubmoss</name>
    <name type="synonym">Lycopodium complanatum</name>
    <dbReference type="NCBI Taxonomy" id="34168"/>
    <lineage>
        <taxon>Eukaryota</taxon>
        <taxon>Viridiplantae</taxon>
        <taxon>Streptophyta</taxon>
        <taxon>Embryophyta</taxon>
        <taxon>Tracheophyta</taxon>
        <taxon>Lycopodiopsida</taxon>
        <taxon>Lycopodiales</taxon>
        <taxon>Lycopodiaceae</taxon>
        <taxon>Lycopodioideae</taxon>
        <taxon>Diphasiastrum</taxon>
    </lineage>
</organism>